<feature type="region of interest" description="Disordered" evidence="1">
    <location>
        <begin position="377"/>
        <end position="449"/>
    </location>
</feature>
<sequence>MAKTSPTKRAHTKGITPTGFRRFFFKLEMLAKRRPNLVYDYSNLDPVVETPPPAKPCGSSILPKPPSHIHKRPLVERNKPVPPYPLSAPLSAEPAWPQAERVAIINEDYSEDAVVISVLEDIPFCCHEDLITMSREQIIGVAQALNAKLPSAMEIDTDHVLPTSFIRSTIERIVGLRPDVPPAPKVLRLMTDSESDRRLLEQLIMREQRNKTPPTSPLASRSKSYGALPSLISPRLARLVEEDEGMDDDDEADRHNLKKRRLSFESKGRGSDGDDNDSDADMISAGPESPTPLSRFHFQGAQLFPKVPSPSPVPTRILRSHSQRSQTRHVIDTALLDQLTARARYQKKVNPRPADPASRIPKPIGVRRSLRPVPSRVHRPFSNLGSPARSFSSFMDNGASQSASLAGTKRKRASSGGVGRTEAERHMTNGIRMMNMSSADSDKEMDVGP</sequence>
<dbReference type="EMBL" id="JABCKI010005820">
    <property type="protein sequence ID" value="KAG5637566.1"/>
    <property type="molecule type" value="Genomic_DNA"/>
</dbReference>
<reference evidence="2" key="1">
    <citation type="submission" date="2021-02" db="EMBL/GenBank/DDBJ databases">
        <authorList>
            <person name="Nieuwenhuis M."/>
            <person name="Van De Peppel L.J.J."/>
        </authorList>
    </citation>
    <scope>NUCLEOTIDE SEQUENCE</scope>
    <source>
        <strain evidence="2">D49</strain>
    </source>
</reference>
<evidence type="ECO:0000313" key="2">
    <source>
        <dbReference type="EMBL" id="KAG5637566.1"/>
    </source>
</evidence>
<organism evidence="2 3">
    <name type="scientific">Sphagnurus paluster</name>
    <dbReference type="NCBI Taxonomy" id="117069"/>
    <lineage>
        <taxon>Eukaryota</taxon>
        <taxon>Fungi</taxon>
        <taxon>Dikarya</taxon>
        <taxon>Basidiomycota</taxon>
        <taxon>Agaricomycotina</taxon>
        <taxon>Agaricomycetes</taxon>
        <taxon>Agaricomycetidae</taxon>
        <taxon>Agaricales</taxon>
        <taxon>Tricholomatineae</taxon>
        <taxon>Lyophyllaceae</taxon>
        <taxon>Sphagnurus</taxon>
    </lineage>
</organism>
<dbReference type="Proteomes" id="UP000717328">
    <property type="component" value="Unassembled WGS sequence"/>
</dbReference>
<feature type="compositionally biased region" description="Basic and acidic residues" evidence="1">
    <location>
        <begin position="262"/>
        <end position="272"/>
    </location>
</feature>
<comment type="caution">
    <text evidence="2">The sequence shown here is derived from an EMBL/GenBank/DDBJ whole genome shotgun (WGS) entry which is preliminary data.</text>
</comment>
<feature type="compositionally biased region" description="Basic and acidic residues" evidence="1">
    <location>
        <begin position="440"/>
        <end position="449"/>
    </location>
</feature>
<reference evidence="2" key="2">
    <citation type="submission" date="2021-10" db="EMBL/GenBank/DDBJ databases">
        <title>Phylogenomics reveals ancestral predisposition of the termite-cultivated fungus Termitomyces towards a domesticated lifestyle.</title>
        <authorList>
            <person name="Auxier B."/>
            <person name="Grum-Grzhimaylo A."/>
            <person name="Cardenas M.E."/>
            <person name="Lodge J.D."/>
            <person name="Laessoe T."/>
            <person name="Pedersen O."/>
            <person name="Smith M.E."/>
            <person name="Kuyper T.W."/>
            <person name="Franco-Molano E.A."/>
            <person name="Baroni T.J."/>
            <person name="Aanen D.K."/>
        </authorList>
    </citation>
    <scope>NUCLEOTIDE SEQUENCE</scope>
    <source>
        <strain evidence="2">D49</strain>
    </source>
</reference>
<feature type="compositionally biased region" description="Polar residues" evidence="1">
    <location>
        <begin position="211"/>
        <end position="223"/>
    </location>
</feature>
<dbReference type="OrthoDB" id="3061698at2759"/>
<name>A0A9P7FUV1_9AGAR</name>
<proteinExistence type="predicted"/>
<keyword evidence="3" id="KW-1185">Reference proteome</keyword>
<feature type="region of interest" description="Disordered" evidence="1">
    <location>
        <begin position="243"/>
        <end position="295"/>
    </location>
</feature>
<protein>
    <submittedName>
        <fullName evidence="2">Uncharacterized protein</fullName>
    </submittedName>
</protein>
<feature type="region of interest" description="Disordered" evidence="1">
    <location>
        <begin position="205"/>
        <end position="225"/>
    </location>
</feature>
<gene>
    <name evidence="2" type="ORF">H0H81_004143</name>
</gene>
<evidence type="ECO:0000256" key="1">
    <source>
        <dbReference type="SAM" id="MobiDB-lite"/>
    </source>
</evidence>
<dbReference type="AlphaFoldDB" id="A0A9P7FUV1"/>
<feature type="compositionally biased region" description="Polar residues" evidence="1">
    <location>
        <begin position="383"/>
        <end position="405"/>
    </location>
</feature>
<accession>A0A9P7FUV1</accession>
<evidence type="ECO:0000313" key="3">
    <source>
        <dbReference type="Proteomes" id="UP000717328"/>
    </source>
</evidence>